<gene>
    <name evidence="4 5" type="primary">HES3</name>
</gene>
<dbReference type="PROSITE" id="PS51054">
    <property type="entry name" value="ORANGE"/>
    <property type="match status" value="1"/>
</dbReference>
<evidence type="ECO:0000313" key="5">
    <source>
        <dbReference type="RefSeq" id="XP_072833844.1"/>
    </source>
</evidence>
<feature type="region of interest" description="Disordered" evidence="1">
    <location>
        <begin position="60"/>
        <end position="144"/>
    </location>
</feature>
<protein>
    <submittedName>
        <fullName evidence="4 5">Transcription factor HES-3</fullName>
    </submittedName>
</protein>
<evidence type="ECO:0000313" key="4">
    <source>
        <dbReference type="RefSeq" id="XP_072833843.1"/>
    </source>
</evidence>
<sequence>MRTLHPPSQGLPTTKSADFQAGFRSCLQGVRQFLLRSDAARDLASFQLLHDLARALPLGLGGGFSTTDSGHRAAAAALPEPGLAPLGSPRAAAPPARGRARPLKPRPRGPREGEDSIPLRASWSQAPSGQDRLLQSGHPLWRPW</sequence>
<dbReference type="RefSeq" id="XP_072833843.1">
    <property type="nucleotide sequence ID" value="XM_072977742.1"/>
</dbReference>
<dbReference type="Proteomes" id="UP001652642">
    <property type="component" value="Chromosome 7"/>
</dbReference>
<name>A0ABM5EL29_9SAUR</name>
<feature type="compositionally biased region" description="Low complexity" evidence="1">
    <location>
        <begin position="73"/>
        <end position="97"/>
    </location>
</feature>
<proteinExistence type="predicted"/>
<dbReference type="GeneID" id="110082459"/>
<dbReference type="InterPro" id="IPR003650">
    <property type="entry name" value="Orange_dom"/>
</dbReference>
<feature type="domain" description="Orange" evidence="2">
    <location>
        <begin position="19"/>
        <end position="52"/>
    </location>
</feature>
<evidence type="ECO:0000256" key="1">
    <source>
        <dbReference type="SAM" id="MobiDB-lite"/>
    </source>
</evidence>
<evidence type="ECO:0000259" key="2">
    <source>
        <dbReference type="PROSITE" id="PS51054"/>
    </source>
</evidence>
<keyword evidence="3" id="KW-1185">Reference proteome</keyword>
<accession>A0ABM5EL29</accession>
<evidence type="ECO:0000313" key="3">
    <source>
        <dbReference type="Proteomes" id="UP001652642"/>
    </source>
</evidence>
<feature type="compositionally biased region" description="Basic residues" evidence="1">
    <location>
        <begin position="98"/>
        <end position="108"/>
    </location>
</feature>
<reference evidence="4 5" key="1">
    <citation type="submission" date="2025-05" db="UniProtKB">
        <authorList>
            <consortium name="RefSeq"/>
        </authorList>
    </citation>
    <scope>IDENTIFICATION</scope>
</reference>
<organism evidence="3 4">
    <name type="scientific">Pogona vitticeps</name>
    <name type="common">central bearded dragon</name>
    <dbReference type="NCBI Taxonomy" id="103695"/>
    <lineage>
        <taxon>Eukaryota</taxon>
        <taxon>Metazoa</taxon>
        <taxon>Chordata</taxon>
        <taxon>Craniata</taxon>
        <taxon>Vertebrata</taxon>
        <taxon>Euteleostomi</taxon>
        <taxon>Lepidosauria</taxon>
        <taxon>Squamata</taxon>
        <taxon>Bifurcata</taxon>
        <taxon>Unidentata</taxon>
        <taxon>Episquamata</taxon>
        <taxon>Toxicofera</taxon>
        <taxon>Iguania</taxon>
        <taxon>Acrodonta</taxon>
        <taxon>Agamidae</taxon>
        <taxon>Amphibolurinae</taxon>
        <taxon>Pogona</taxon>
    </lineage>
</organism>
<dbReference type="RefSeq" id="XP_072833844.1">
    <property type="nucleotide sequence ID" value="XM_072977743.1"/>
</dbReference>